<dbReference type="Proteomes" id="UP000241201">
    <property type="component" value="Unassembled WGS sequence"/>
</dbReference>
<keyword evidence="2" id="KW-1185">Reference proteome</keyword>
<sequence length="364" mass="44146">MDECLEIVYQAGFLYKHKEIYGNEELEVLERAKDLKRMNYSLFENCELNKSFLFYKVCEVLEKKNNQMDLLTTGWLNTILGKKEKGIQKELEVDDWDDCYLSYEYTFLSIVEVYCMTHTRKQLDAFLEDVSIEMLYQLQGIELMIKEYQSHCKEIQYENLKNILVDLFSDGLHKVEMEYPEEVYEIIRNCLELKSFILPFYLLCFCYQKDFNKEWRAVKNLIDRNYLKEEIEIIPYISTKDYFQLEEGKDLYYKENIKELPLGFHQYFKNLYEEYQRISIISSLYNKQRIFSIFKKMEIQYQLYPMKEFVDDFYLFCNKEKYCLMKVLEQVLDDCLKQEYGKATVEITLSLIMNQKLRLAVFGF</sequence>
<organism evidence="1 2">
    <name type="scientific">Faecalibacillus faecis</name>
    <dbReference type="NCBI Taxonomy" id="1982628"/>
    <lineage>
        <taxon>Bacteria</taxon>
        <taxon>Bacillati</taxon>
        <taxon>Bacillota</taxon>
        <taxon>Erysipelotrichia</taxon>
        <taxon>Erysipelotrichales</taxon>
        <taxon>Coprobacillaceae</taxon>
        <taxon>Faecalibacillus</taxon>
    </lineage>
</organism>
<dbReference type="RefSeq" id="WP_106988601.1">
    <property type="nucleotide sequence ID" value="NZ_JADPLM010000013.1"/>
</dbReference>
<evidence type="ECO:0000313" key="2">
    <source>
        <dbReference type="Proteomes" id="UP000241201"/>
    </source>
</evidence>
<dbReference type="GeneID" id="77471607"/>
<name>A0A2T3FSD2_9FIRM</name>
<dbReference type="AlphaFoldDB" id="A0A2T3FSD2"/>
<reference evidence="2" key="1">
    <citation type="submission" date="2018-03" db="EMBL/GenBank/DDBJ databases">
        <title>Lachnoclostridium SNUG30370 gen.nov., sp.nov., isolated from human faeces.</title>
        <authorList>
            <person name="Seo B."/>
            <person name="Jeon K."/>
            <person name="Ko G."/>
        </authorList>
    </citation>
    <scope>NUCLEOTIDE SEQUENCE [LARGE SCALE GENOMIC DNA]</scope>
    <source>
        <strain evidence="2">SNUG30370</strain>
    </source>
</reference>
<evidence type="ECO:0000313" key="1">
    <source>
        <dbReference type="EMBL" id="PST38186.1"/>
    </source>
</evidence>
<gene>
    <name evidence="1" type="ORF">C7U55_10985</name>
</gene>
<protein>
    <submittedName>
        <fullName evidence="1">Uncharacterized protein</fullName>
    </submittedName>
</protein>
<accession>A0A2T3FSD2</accession>
<comment type="caution">
    <text evidence="1">The sequence shown here is derived from an EMBL/GenBank/DDBJ whole genome shotgun (WGS) entry which is preliminary data.</text>
</comment>
<proteinExistence type="predicted"/>
<dbReference type="EMBL" id="PYLP01000017">
    <property type="protein sequence ID" value="PST38186.1"/>
    <property type="molecule type" value="Genomic_DNA"/>
</dbReference>